<sequence length="116" mass="12762">MSAAALQPNTYRRAGPTLDLVLRGILIISPKHLSTNNEQRMTKHRRTSTNSVSESPAFAVSFCSRGTDAMPANTPATQRDGTWHLTAHTPHNAPRVTAHTTRPSRTYVPNPFPSPY</sequence>
<proteinExistence type="predicted"/>
<feature type="region of interest" description="Disordered" evidence="1">
    <location>
        <begin position="87"/>
        <end position="116"/>
    </location>
</feature>
<dbReference type="Proteomes" id="UP000053647">
    <property type="component" value="Unassembled WGS sequence"/>
</dbReference>
<evidence type="ECO:0000313" key="3">
    <source>
        <dbReference type="Proteomes" id="UP000053647"/>
    </source>
</evidence>
<protein>
    <submittedName>
        <fullName evidence="2">Uncharacterized protein</fullName>
    </submittedName>
</protein>
<organism evidence="2 3">
    <name type="scientific">Paxillus involutus ATCC 200175</name>
    <dbReference type="NCBI Taxonomy" id="664439"/>
    <lineage>
        <taxon>Eukaryota</taxon>
        <taxon>Fungi</taxon>
        <taxon>Dikarya</taxon>
        <taxon>Basidiomycota</taxon>
        <taxon>Agaricomycotina</taxon>
        <taxon>Agaricomycetes</taxon>
        <taxon>Agaricomycetidae</taxon>
        <taxon>Boletales</taxon>
        <taxon>Paxilineae</taxon>
        <taxon>Paxillaceae</taxon>
        <taxon>Paxillus</taxon>
    </lineage>
</organism>
<dbReference type="HOGENOM" id="CLU_2097583_0_0_1"/>
<keyword evidence="3" id="KW-1185">Reference proteome</keyword>
<dbReference type="AlphaFoldDB" id="A0A0C9SLF1"/>
<dbReference type="EMBL" id="KN821947">
    <property type="protein sequence ID" value="KIJ04314.1"/>
    <property type="molecule type" value="Genomic_DNA"/>
</dbReference>
<evidence type="ECO:0000256" key="1">
    <source>
        <dbReference type="SAM" id="MobiDB-lite"/>
    </source>
</evidence>
<evidence type="ECO:0000313" key="2">
    <source>
        <dbReference type="EMBL" id="KIJ04314.1"/>
    </source>
</evidence>
<reference evidence="3" key="2">
    <citation type="submission" date="2015-01" db="EMBL/GenBank/DDBJ databases">
        <title>Evolutionary Origins and Diversification of the Mycorrhizal Mutualists.</title>
        <authorList>
            <consortium name="DOE Joint Genome Institute"/>
            <consortium name="Mycorrhizal Genomics Consortium"/>
            <person name="Kohler A."/>
            <person name="Kuo A."/>
            <person name="Nagy L.G."/>
            <person name="Floudas D."/>
            <person name="Copeland A."/>
            <person name="Barry K.W."/>
            <person name="Cichocki N."/>
            <person name="Veneault-Fourrey C."/>
            <person name="LaButti K."/>
            <person name="Lindquist E.A."/>
            <person name="Lipzen A."/>
            <person name="Lundell T."/>
            <person name="Morin E."/>
            <person name="Murat C."/>
            <person name="Riley R."/>
            <person name="Ohm R."/>
            <person name="Sun H."/>
            <person name="Tunlid A."/>
            <person name="Henrissat B."/>
            <person name="Grigoriev I.V."/>
            <person name="Hibbett D.S."/>
            <person name="Martin F."/>
        </authorList>
    </citation>
    <scope>NUCLEOTIDE SEQUENCE [LARGE SCALE GENOMIC DNA]</scope>
    <source>
        <strain evidence="3">ATCC 200175</strain>
    </source>
</reference>
<gene>
    <name evidence="2" type="ORF">PAXINDRAFT_22400</name>
</gene>
<accession>A0A0C9SLF1</accession>
<reference evidence="2 3" key="1">
    <citation type="submission" date="2014-06" db="EMBL/GenBank/DDBJ databases">
        <authorList>
            <consortium name="DOE Joint Genome Institute"/>
            <person name="Kuo A."/>
            <person name="Kohler A."/>
            <person name="Nagy L.G."/>
            <person name="Floudas D."/>
            <person name="Copeland A."/>
            <person name="Barry K.W."/>
            <person name="Cichocki N."/>
            <person name="Veneault-Fourrey C."/>
            <person name="LaButti K."/>
            <person name="Lindquist E.A."/>
            <person name="Lipzen A."/>
            <person name="Lundell T."/>
            <person name="Morin E."/>
            <person name="Murat C."/>
            <person name="Sun H."/>
            <person name="Tunlid A."/>
            <person name="Henrissat B."/>
            <person name="Grigoriev I.V."/>
            <person name="Hibbett D.S."/>
            <person name="Martin F."/>
            <person name="Nordberg H.P."/>
            <person name="Cantor M.N."/>
            <person name="Hua S.X."/>
        </authorList>
    </citation>
    <scope>NUCLEOTIDE SEQUENCE [LARGE SCALE GENOMIC DNA]</scope>
    <source>
        <strain evidence="2 3">ATCC 200175</strain>
    </source>
</reference>
<name>A0A0C9SLF1_PAXIN</name>